<dbReference type="OMA" id="FTHENTD"/>
<keyword evidence="3 9" id="KW-0732">Signal</keyword>
<keyword evidence="8" id="KW-0325">Glycoprotein</keyword>
<feature type="domain" description="Peptidase C1A papain C-terminal" evidence="10">
    <location>
        <begin position="155"/>
        <end position="379"/>
    </location>
</feature>
<dbReference type="PROSITE" id="PS00139">
    <property type="entry name" value="THIOL_PROTEASE_CYS"/>
    <property type="match status" value="1"/>
</dbReference>
<keyword evidence="13" id="KW-1185">Reference proteome</keyword>
<comment type="similarity">
    <text evidence="1">Belongs to the peptidase C1 family.</text>
</comment>
<dbReference type="PRINTS" id="PR00705">
    <property type="entry name" value="PAPAIN"/>
</dbReference>
<evidence type="ECO:0000256" key="3">
    <source>
        <dbReference type="ARBA" id="ARBA00022729"/>
    </source>
</evidence>
<proteinExistence type="inferred from homology"/>
<evidence type="ECO:0000256" key="2">
    <source>
        <dbReference type="ARBA" id="ARBA00022670"/>
    </source>
</evidence>
<sequence length="380" mass="42740">MFSSLSYPTIISLVLASLMMCISCTTATVAADPITSSSTHSRTSTQSSYQPLSVDEMKSLFLQFTHKHNKFYQGPKEYQQRFEIFSQNVEKSRQMNLLEGRNTYGVTKFSDLSPEEFKKYYLMEPKTPQLMMSSGVNRNGVLPISRVSQQQVRDAPKSWDWRDHGAVTYVKNQGQCGSCWAFSATGNIEGQWYLKTKKLKALSEQQLVDCDHNCVIFENQQSCDSGCDGGLQCSAYQYIIQAGGIASEDAYPYYAESYTCTVKPSQFVAKLQNWTMLSTNETELAAWLAENGPIAVALNADWLQNYNNGIGDPAWCDPTQLDHGVLLVGYGVETFWFGSPEPYWIVKNSWGEDWGEMGYFRIIRNKGRCGINTVPSTSIV</sequence>
<keyword evidence="6" id="KW-0865">Zymogen</keyword>
<reference evidence="12 13" key="1">
    <citation type="journal article" date="2019" name="Sci. Rep.">
        <title>Nanopore sequencing improves the draft genome of the human pathogenic amoeba Naegleria fowleri.</title>
        <authorList>
            <person name="Liechti N."/>
            <person name="Schurch N."/>
            <person name="Bruggmann R."/>
            <person name="Wittwer M."/>
        </authorList>
    </citation>
    <scope>NUCLEOTIDE SEQUENCE [LARGE SCALE GENOMIC DNA]</scope>
    <source>
        <strain evidence="12 13">ATCC 30894</strain>
    </source>
</reference>
<feature type="domain" description="Cathepsin propeptide inhibitor" evidence="11">
    <location>
        <begin position="61"/>
        <end position="117"/>
    </location>
</feature>
<dbReference type="SMART" id="SM00848">
    <property type="entry name" value="Inhibitor_I29"/>
    <property type="match status" value="1"/>
</dbReference>
<feature type="signal peptide" evidence="9">
    <location>
        <begin position="1"/>
        <end position="31"/>
    </location>
</feature>
<dbReference type="EMBL" id="VFQX01000009">
    <property type="protein sequence ID" value="KAF0982584.1"/>
    <property type="molecule type" value="Genomic_DNA"/>
</dbReference>
<dbReference type="InterPro" id="IPR025660">
    <property type="entry name" value="Pept_his_AS"/>
</dbReference>
<dbReference type="InterPro" id="IPR000668">
    <property type="entry name" value="Peptidase_C1A_C"/>
</dbReference>
<dbReference type="Pfam" id="PF00112">
    <property type="entry name" value="Peptidase_C1"/>
    <property type="match status" value="1"/>
</dbReference>
<keyword evidence="4" id="KW-0378">Hydrolase</keyword>
<dbReference type="InterPro" id="IPR013201">
    <property type="entry name" value="Prot_inhib_I29"/>
</dbReference>
<dbReference type="PROSITE" id="PS00640">
    <property type="entry name" value="THIOL_PROTEASE_ASN"/>
    <property type="match status" value="1"/>
</dbReference>
<dbReference type="AlphaFoldDB" id="A0A6A5C7W1"/>
<organism evidence="12 13">
    <name type="scientific">Naegleria fowleri</name>
    <name type="common">Brain eating amoeba</name>
    <dbReference type="NCBI Taxonomy" id="5763"/>
    <lineage>
        <taxon>Eukaryota</taxon>
        <taxon>Discoba</taxon>
        <taxon>Heterolobosea</taxon>
        <taxon>Tetramitia</taxon>
        <taxon>Eutetramitia</taxon>
        <taxon>Vahlkampfiidae</taxon>
        <taxon>Naegleria</taxon>
    </lineage>
</organism>
<dbReference type="PROSITE" id="PS00639">
    <property type="entry name" value="THIOL_PROTEASE_HIS"/>
    <property type="match status" value="1"/>
</dbReference>
<evidence type="ECO:0000256" key="1">
    <source>
        <dbReference type="ARBA" id="ARBA00008455"/>
    </source>
</evidence>
<keyword evidence="7" id="KW-1015">Disulfide bond</keyword>
<gene>
    <name evidence="12" type="ORF">FDP41_011514</name>
</gene>
<evidence type="ECO:0000259" key="11">
    <source>
        <dbReference type="SMART" id="SM00848"/>
    </source>
</evidence>
<dbReference type="Gene3D" id="3.90.70.10">
    <property type="entry name" value="Cysteine proteinases"/>
    <property type="match status" value="1"/>
</dbReference>
<dbReference type="InterPro" id="IPR000169">
    <property type="entry name" value="Pept_cys_AS"/>
</dbReference>
<dbReference type="VEuPathDB" id="AmoebaDB:FDP41_011514"/>
<dbReference type="FunFam" id="3.90.70.10:FF:000057">
    <property type="entry name" value="Cysteine protease RD19A"/>
    <property type="match status" value="1"/>
</dbReference>
<dbReference type="RefSeq" id="XP_044567297.1">
    <property type="nucleotide sequence ID" value="XM_044701931.1"/>
</dbReference>
<evidence type="ECO:0000259" key="10">
    <source>
        <dbReference type="SMART" id="SM00645"/>
    </source>
</evidence>
<keyword evidence="2" id="KW-0645">Protease</keyword>
<evidence type="ECO:0000256" key="4">
    <source>
        <dbReference type="ARBA" id="ARBA00022801"/>
    </source>
</evidence>
<feature type="chain" id="PRO_5025687561" evidence="9">
    <location>
        <begin position="32"/>
        <end position="380"/>
    </location>
</feature>
<dbReference type="SUPFAM" id="SSF54001">
    <property type="entry name" value="Cysteine proteinases"/>
    <property type="match status" value="1"/>
</dbReference>
<dbReference type="CDD" id="cd02248">
    <property type="entry name" value="Peptidase_C1A"/>
    <property type="match status" value="1"/>
</dbReference>
<keyword evidence="5" id="KW-0788">Thiol protease</keyword>
<evidence type="ECO:0000256" key="7">
    <source>
        <dbReference type="ARBA" id="ARBA00023157"/>
    </source>
</evidence>
<dbReference type="SMART" id="SM00645">
    <property type="entry name" value="Pept_C1"/>
    <property type="match status" value="1"/>
</dbReference>
<dbReference type="GO" id="GO:0006508">
    <property type="term" value="P:proteolysis"/>
    <property type="evidence" value="ECO:0007669"/>
    <property type="project" value="UniProtKB-KW"/>
</dbReference>
<dbReference type="InterPro" id="IPR013128">
    <property type="entry name" value="Peptidase_C1A"/>
</dbReference>
<dbReference type="InterPro" id="IPR039417">
    <property type="entry name" value="Peptidase_C1A_papain-like"/>
</dbReference>
<dbReference type="GO" id="GO:0008234">
    <property type="term" value="F:cysteine-type peptidase activity"/>
    <property type="evidence" value="ECO:0007669"/>
    <property type="project" value="UniProtKB-KW"/>
</dbReference>
<evidence type="ECO:0000256" key="9">
    <source>
        <dbReference type="SAM" id="SignalP"/>
    </source>
</evidence>
<dbReference type="InterPro" id="IPR038765">
    <property type="entry name" value="Papain-like_cys_pep_sf"/>
</dbReference>
<evidence type="ECO:0000256" key="8">
    <source>
        <dbReference type="ARBA" id="ARBA00023180"/>
    </source>
</evidence>
<evidence type="ECO:0000313" key="12">
    <source>
        <dbReference type="EMBL" id="KAF0982584.1"/>
    </source>
</evidence>
<dbReference type="InterPro" id="IPR025661">
    <property type="entry name" value="Pept_asp_AS"/>
</dbReference>
<accession>A0A6A5C7W1</accession>
<name>A0A6A5C7W1_NAEFO</name>
<comment type="caution">
    <text evidence="12">The sequence shown here is derived from an EMBL/GenBank/DDBJ whole genome shotgun (WGS) entry which is preliminary data.</text>
</comment>
<dbReference type="PANTHER" id="PTHR12411">
    <property type="entry name" value="CYSTEINE PROTEASE FAMILY C1-RELATED"/>
    <property type="match status" value="1"/>
</dbReference>
<evidence type="ECO:0000256" key="5">
    <source>
        <dbReference type="ARBA" id="ARBA00022807"/>
    </source>
</evidence>
<evidence type="ECO:0000313" key="13">
    <source>
        <dbReference type="Proteomes" id="UP000444721"/>
    </source>
</evidence>
<evidence type="ECO:0000256" key="6">
    <source>
        <dbReference type="ARBA" id="ARBA00023145"/>
    </source>
</evidence>
<protein>
    <submittedName>
        <fullName evidence="12">Uncharacterized protein</fullName>
    </submittedName>
</protein>
<dbReference type="OrthoDB" id="387093at2759"/>
<dbReference type="VEuPathDB" id="AmoebaDB:NfTy_018470"/>
<dbReference type="VEuPathDB" id="AmoebaDB:NF0028900"/>
<dbReference type="Pfam" id="PF08246">
    <property type="entry name" value="Inhibitor_I29"/>
    <property type="match status" value="1"/>
</dbReference>
<dbReference type="GO" id="GO:0005737">
    <property type="term" value="C:cytoplasm"/>
    <property type="evidence" value="ECO:0007669"/>
    <property type="project" value="UniProtKB-ARBA"/>
</dbReference>
<dbReference type="GeneID" id="68118729"/>
<dbReference type="Proteomes" id="UP000444721">
    <property type="component" value="Unassembled WGS sequence"/>
</dbReference>